<evidence type="ECO:0000313" key="3">
    <source>
        <dbReference type="EMBL" id="SBS86030.1"/>
    </source>
</evidence>
<dbReference type="Proteomes" id="UP000078597">
    <property type="component" value="Unassembled WGS sequence"/>
</dbReference>
<feature type="region of interest" description="Disordered" evidence="2">
    <location>
        <begin position="1992"/>
        <end position="2104"/>
    </location>
</feature>
<evidence type="ECO:0000256" key="2">
    <source>
        <dbReference type="SAM" id="MobiDB-lite"/>
    </source>
</evidence>
<proteinExistence type="predicted"/>
<sequence>MNDLNNNDILKNYKKSLNDFKNIGNPTSKLNLQKDMENYNEKVSDTNVQNENACSYYTKNDEHEIFTNKNNFNIDSFLVDISLCDSTTCDRNKFKNIINKKEQKSEKDKLYDSLFNVHQDKLKVKSNFIINNSIVNYDINLNNSLNRISKINFMQKFRRNARNYHSNTRRERRMNVLERINQGNSDTVVTTKFSTTSSNNKQKLKSLYNFKVDFESTHSYQAKENDKNDRPLENNTYFNNSKNSYKNNMDKIEKTKENKLNSNLPKDNENKRKKKHISDNINSVDIKYPTILNSKNNFPFYFNYSGISENFKSLNNVQMSNNSNYVKTSYDQIKKIILEDMPSDSNTWEGNNISPTAKNELIFEVNKEKEYFNISSYLNKPIQVTTDNDQKTKMVEAQKKEDLVNKNKKNNSKTSFAYLTNGCKEQKQYLQNLEKFNDHLKNYSLEEANIHIKNYNLRHSFDFDRNGKSTINDNSIKNKYLKKKAEKSNTKLNMYESFLDFEKEFKNKKNLENLIKKKSEKNTELFLKFSGNEKKNILHYVTKNNNSLKCTYKEYKKSGIFQPVSLGKINNVSKNQAIREESSNVINIPINFKLKKKLKNCKNNDNTHNESVKTKQNDIFPLLNGYYTNFSNTQELKNYKYSFFNKSEIYETNGLVIPFLKKDIMNEKNMHVENLFSLNDDFNSNIDGTLGIYSTKCNKNEEKKVILKNNNVTYDKEHKNSYIRMQNAHNDNANISTGISMLHKNIFHRQEIHQQIIGLQTENSTQETQSERKEIHSEYNNYNFNKSEKCVVYNTKGSNSEEYCHKVKNEQNLVIHNLNLVINGEDKHKKVEHDDCLNDIIFERENKTNADMTSKNKSSKNGDEKTAESTYLSNQWENFHCIFSRDPNNEFALIKNTENYNDHNNSFDSVNRNGKDNTPGSMHGEDFYGNINDIIKEGECNTNISQIKDEICSAKYCNNEQNDCVNNENKCTNGKYRTSNETEKKENVSVQTGGELVQKTEVKDVLINTESDVNILEYNTKNNINIKEGDNKNFNEKIKSEINSNELKNVNYNIGMKNEKNGIYNETPNNHVEIMSEDAKDGDAEYQTDEKHMKNQNNSNKIECLKDEVKSENENSHSRNIYNICEIDDKCTKETTYAGNEKKESKENEFIIYNENVKSSYNYNKCKSDFDREVEKNYQNEQEKHRNIYEKREHENRICRKEIQVESKIYGEEEKGSKVYNENNHIDNYTQVSQNKKNEHKYEKDGTLNSVDTRIAVNEDILYESREHENQNDIEKNEQITIENDNINSEMVTENGNKNGNKNGESTTKRTNKICEITEDNVNKSIGIMNKTFGKSFKYKSPDENYDFNKNTGDKNISDVQKASCVNKSDNMYSERNLDEKIFLTINERFKSDNLEQSNEEIENLIQENDLDKYSHNTKCLNNYSNSTNEAYTFPTNEYSEKKNNISKEKVELYKLLENSSFENINKIETMNEELEEEIPYKSNRLKEEKTNSENHKSNKDSHSKHNSYIEINEISSNEIIKEFNCLYIKINKYNLFKYLNINEERLNYINSLYDSFDYLNKTIKIENDNRHENKIYHSYKNETDIIKSDIYKKCFEEKMNNIFNSKLQENHDVNIYSDISIFDGKDITHENRNHFHDKSHSINGELQEKINDTINTNKSVDSNISNKKLQNDLINCSDLNFCQRINLETQEKQRVHSDMGNLSSSDENENNDNEDNICYEDIKRNVWLQNTDLHKKMKRKNIVKYIQLESVKCILLFCYLYSVKYFQGLHDMVISLFYLNLEPYEIFCVFEKILHYYAPYLYLGNKSKCISPLNDVKLGKYMDNYNLSDITIDICNYNGRLFKLLFQFFFPRVSHYFDTTVNHTWPSFLFINLNFSKFNNVFCLLYTWLRLIEIKDEGNEVSCDFILYLLSFFMYKLKIIKNKFYKKGNLHKINNTTKYSSFECFKKNEREAQIVAQINASIPKVYLDAENQKRLEYIEEQIANKKEEKIANEEEDKKKDKVSEENKDKDSDKNEEKDSDKNEEKDSDKNEEKDSDKNEDKESDKNEVKESERNEDKKTDEIEDIEADKGCEESVQIHITEKEHSMNLYKESKEREKDEKTKREDIRKRKLSKYCTDMFSFFFECNSSFDEHFCDNYEMHIDQIMENIKKIKEMIPISIMDFIISYNSKYQKNEHLADSEGYIKNEKLSNNLMKYIDDNICLHIKISDLLYIHNNGNSYEFVFIRLLNQKIVLSKLKFISSSKLGIEDFVHFKNIHEFLSYKKKLRSTLNGHKKILYIIIHHTDEKDIQLDDNDINPCNKSPHTNKTNTSANEKNVVNKKIYMNMIFFKRKNKENNKICENLNDPMLDKNPLHSFIITVLKNNFKHLTILQDHSCVIKIINEKKSVAVETNDNNSLRENSFFFQMFNKVKNKIYENIAKDNAAKKDNSLKINFLQNNLKFSLKNSNFKMFSDRKIKKRTNFKNKQKIIIYSKSILRKKKSEKPKNRLNNKLENTLLNKVEYKLNRRMPFALRKYIESNTVVLLNNFKENNGKTNDNFKLSKKNNIDAINNNSNIKNNFVFKEGKKLKLTTNAYGHDIMYSHFKKKRREQKLKKTIFAVSKRRETNLIKIKIPSDITPNKKTNSYHQKNYTTRTLRDYYNHKKNVILINNTHIDKYINQNERKRLNKEKKIIFLQFQEHFLSNMLSEKLSKDKNKESYENKYVQTKINTNAFCTKLSKVSDLNKILNK</sequence>
<gene>
    <name evidence="3" type="ORF">PMALA_014670</name>
</gene>
<feature type="compositionally biased region" description="Basic and acidic residues" evidence="2">
    <location>
        <begin position="1485"/>
        <end position="1504"/>
    </location>
</feature>
<feature type="coiled-coil region" evidence="1">
    <location>
        <begin position="501"/>
        <end position="528"/>
    </location>
</feature>
<name>A0A1A8W2Z5_PLAMA</name>
<dbReference type="VEuPathDB" id="PlasmoDB:PmUG01_10013400"/>
<feature type="region of interest" description="Disordered" evidence="2">
    <location>
        <begin position="1479"/>
        <end position="1505"/>
    </location>
</feature>
<reference evidence="4" key="1">
    <citation type="submission" date="2016-05" db="EMBL/GenBank/DDBJ databases">
        <authorList>
            <person name="Naeem Raeece"/>
        </authorList>
    </citation>
    <scope>NUCLEOTIDE SEQUENCE [LARGE SCALE GENOMIC DNA]</scope>
</reference>
<dbReference type="EMBL" id="FLQW01000794">
    <property type="protein sequence ID" value="SBS86030.1"/>
    <property type="molecule type" value="Genomic_DNA"/>
</dbReference>
<evidence type="ECO:0000313" key="4">
    <source>
        <dbReference type="Proteomes" id="UP000078597"/>
    </source>
</evidence>
<evidence type="ECO:0000256" key="1">
    <source>
        <dbReference type="SAM" id="Coils"/>
    </source>
</evidence>
<feature type="region of interest" description="Disordered" evidence="2">
    <location>
        <begin position="221"/>
        <end position="276"/>
    </location>
</feature>
<feature type="compositionally biased region" description="Basic and acidic residues" evidence="2">
    <location>
        <begin position="248"/>
        <end position="259"/>
    </location>
</feature>
<protein>
    <submittedName>
        <fullName evidence="3">Uncharacterized protein</fullName>
    </submittedName>
</protein>
<organism evidence="3 4">
    <name type="scientific">Plasmodium malariae</name>
    <dbReference type="NCBI Taxonomy" id="5858"/>
    <lineage>
        <taxon>Eukaryota</taxon>
        <taxon>Sar</taxon>
        <taxon>Alveolata</taxon>
        <taxon>Apicomplexa</taxon>
        <taxon>Aconoidasida</taxon>
        <taxon>Haemosporida</taxon>
        <taxon>Plasmodiidae</taxon>
        <taxon>Plasmodium</taxon>
        <taxon>Plasmodium (Plasmodium)</taxon>
    </lineage>
</organism>
<feature type="compositionally biased region" description="Low complexity" evidence="2">
    <location>
        <begin position="234"/>
        <end position="247"/>
    </location>
</feature>
<accession>A0A1A8W2Z5</accession>
<feature type="compositionally biased region" description="Basic and acidic residues" evidence="2">
    <location>
        <begin position="1992"/>
        <end position="2061"/>
    </location>
</feature>
<feature type="compositionally biased region" description="Basic and acidic residues" evidence="2">
    <location>
        <begin position="221"/>
        <end position="232"/>
    </location>
</feature>
<keyword evidence="1" id="KW-0175">Coiled coil</keyword>
<feature type="compositionally biased region" description="Basic and acidic residues" evidence="2">
    <location>
        <begin position="2080"/>
        <end position="2104"/>
    </location>
</feature>